<dbReference type="RefSeq" id="WP_306256159.1">
    <property type="nucleotide sequence ID" value="NZ_JAUFSA010000007.1"/>
</dbReference>
<evidence type="ECO:0000256" key="4">
    <source>
        <dbReference type="ARBA" id="ARBA00022691"/>
    </source>
</evidence>
<evidence type="ECO:0000256" key="1">
    <source>
        <dbReference type="ARBA" id="ARBA00011975"/>
    </source>
</evidence>
<dbReference type="EMBL" id="JAUFSA010000007">
    <property type="protein sequence ID" value="MDP7739741.1"/>
    <property type="molecule type" value="Genomic_DNA"/>
</dbReference>
<dbReference type="GO" id="GO:0044027">
    <property type="term" value="P:negative regulation of gene expression via chromosomal CpG island methylation"/>
    <property type="evidence" value="ECO:0007669"/>
    <property type="project" value="TreeGrafter"/>
</dbReference>
<protein>
    <recommendedName>
        <fullName evidence="1">DNA (cytosine-5-)-methyltransferase</fullName>
        <ecNumber evidence="1">2.1.1.37</ecNumber>
    </recommendedName>
</protein>
<comment type="caution">
    <text evidence="7">The sequence shown here is derived from an EMBL/GenBank/DDBJ whole genome shotgun (WGS) entry which is preliminary data.</text>
</comment>
<evidence type="ECO:0000256" key="3">
    <source>
        <dbReference type="ARBA" id="ARBA00022679"/>
    </source>
</evidence>
<dbReference type="PANTHER" id="PTHR10629:SF52">
    <property type="entry name" value="DNA (CYTOSINE-5)-METHYLTRANSFERASE 1"/>
    <property type="match status" value="1"/>
</dbReference>
<dbReference type="InterPro" id="IPR050390">
    <property type="entry name" value="C5-Methyltransferase"/>
</dbReference>
<evidence type="ECO:0000313" key="8">
    <source>
        <dbReference type="Proteomes" id="UP001229081"/>
    </source>
</evidence>
<accession>A0AAJ1W6W4</accession>
<dbReference type="InterPro" id="IPR001525">
    <property type="entry name" value="C5_MeTfrase"/>
</dbReference>
<keyword evidence="3 6" id="KW-0808">Transferase</keyword>
<evidence type="ECO:0000313" key="7">
    <source>
        <dbReference type="EMBL" id="MDP7739741.1"/>
    </source>
</evidence>
<dbReference type="Gene3D" id="3.90.120.10">
    <property type="entry name" value="DNA Methylase, subunit A, domain 2"/>
    <property type="match status" value="1"/>
</dbReference>
<dbReference type="GO" id="GO:0009307">
    <property type="term" value="P:DNA restriction-modification system"/>
    <property type="evidence" value="ECO:0007669"/>
    <property type="project" value="UniProtKB-KW"/>
</dbReference>
<feature type="active site" evidence="6">
    <location>
        <position position="104"/>
    </location>
</feature>
<keyword evidence="5" id="KW-0680">Restriction system</keyword>
<dbReference type="PRINTS" id="PR00105">
    <property type="entry name" value="C5METTRFRASE"/>
</dbReference>
<dbReference type="Proteomes" id="UP001229081">
    <property type="component" value="Unassembled WGS sequence"/>
</dbReference>
<name>A0AAJ1W6W4_9MYCO</name>
<dbReference type="GO" id="GO:0032259">
    <property type="term" value="P:methylation"/>
    <property type="evidence" value="ECO:0007669"/>
    <property type="project" value="UniProtKB-KW"/>
</dbReference>
<comment type="similarity">
    <text evidence="6">Belongs to the class I-like SAM-binding methyltransferase superfamily. C5-methyltransferase family.</text>
</comment>
<evidence type="ECO:0000256" key="6">
    <source>
        <dbReference type="PROSITE-ProRule" id="PRU01016"/>
    </source>
</evidence>
<sequence length="378" mass="41469">MPVASTAAAKTPRRRSRDCRNDFKTTADADLGLSVTDFFSGAGGASEGLRQAGYRIAACANHWPTAVNTHRLNHPEAEHHLANLHDLDMRRIPTTTMLWASPSCVWHTPAGGRKKLPVDQELQRRDAGSVDRATAFAVIAATEVHAYQAVIVENVPEFTDWVLYDWWLDGMRALGYRVQTTILDAAKFGLPQRRRRWFGVFTRAGNVDLTPPALPPVSASTILDADLGAPVSRRLYVSPQIDQIRDRDVPHLVMYRRNARPRRADEHPLATINAGGNHHGLATVTADGVLHRMLTNRECARAQGFSESYEFVGSAADVKRQIGNAVAVPVACWLGRQVAASLGQGRAATPARPARTRSFAQGRVGRHRSTAVSVPHRP</sequence>
<keyword evidence="4 6" id="KW-0949">S-adenosyl-L-methionine</keyword>
<dbReference type="GO" id="GO:0003886">
    <property type="term" value="F:DNA (cytosine-5-)-methyltransferase activity"/>
    <property type="evidence" value="ECO:0007669"/>
    <property type="project" value="UniProtKB-EC"/>
</dbReference>
<proteinExistence type="inferred from homology"/>
<dbReference type="PROSITE" id="PS51679">
    <property type="entry name" value="SAM_MT_C5"/>
    <property type="match status" value="1"/>
</dbReference>
<dbReference type="GO" id="GO:0003677">
    <property type="term" value="F:DNA binding"/>
    <property type="evidence" value="ECO:0007669"/>
    <property type="project" value="TreeGrafter"/>
</dbReference>
<dbReference type="EC" id="2.1.1.37" evidence="1"/>
<keyword evidence="2 6" id="KW-0489">Methyltransferase</keyword>
<dbReference type="PANTHER" id="PTHR10629">
    <property type="entry name" value="CYTOSINE-SPECIFIC METHYLTRANSFERASE"/>
    <property type="match status" value="1"/>
</dbReference>
<dbReference type="SUPFAM" id="SSF53335">
    <property type="entry name" value="S-adenosyl-L-methionine-dependent methyltransferases"/>
    <property type="match status" value="1"/>
</dbReference>
<dbReference type="InterPro" id="IPR031303">
    <property type="entry name" value="C5_meth_CS"/>
</dbReference>
<evidence type="ECO:0000256" key="2">
    <source>
        <dbReference type="ARBA" id="ARBA00022603"/>
    </source>
</evidence>
<dbReference type="PROSITE" id="PS00095">
    <property type="entry name" value="C5_MTASE_2"/>
    <property type="match status" value="1"/>
</dbReference>
<dbReference type="Gene3D" id="3.40.50.150">
    <property type="entry name" value="Vaccinia Virus protein VP39"/>
    <property type="match status" value="1"/>
</dbReference>
<dbReference type="AlphaFoldDB" id="A0AAJ1W6W4"/>
<gene>
    <name evidence="7" type="ORF">QXL92_33990</name>
</gene>
<dbReference type="Pfam" id="PF00145">
    <property type="entry name" value="DNA_methylase"/>
    <property type="match status" value="1"/>
</dbReference>
<dbReference type="InterPro" id="IPR029063">
    <property type="entry name" value="SAM-dependent_MTases_sf"/>
</dbReference>
<evidence type="ECO:0000256" key="5">
    <source>
        <dbReference type="ARBA" id="ARBA00022747"/>
    </source>
</evidence>
<organism evidence="7 8">
    <name type="scientific">Mycobacterium paragordonae</name>
    <dbReference type="NCBI Taxonomy" id="1389713"/>
    <lineage>
        <taxon>Bacteria</taxon>
        <taxon>Bacillati</taxon>
        <taxon>Actinomycetota</taxon>
        <taxon>Actinomycetes</taxon>
        <taxon>Mycobacteriales</taxon>
        <taxon>Mycobacteriaceae</taxon>
        <taxon>Mycobacterium</taxon>
    </lineage>
</organism>
<reference evidence="7" key="1">
    <citation type="submission" date="2023-06" db="EMBL/GenBank/DDBJ databases">
        <title>Identification of two novel mycobacterium reveal diversities and complexities of Mycobacterium gordonae clade.</title>
        <authorList>
            <person name="Matsumoto Y."/>
            <person name="Nakamura S."/>
            <person name="Motooka D."/>
            <person name="Fukushima K."/>
        </authorList>
    </citation>
    <scope>NUCLEOTIDE SEQUENCE</scope>
    <source>
        <strain evidence="7">TY812</strain>
    </source>
</reference>